<reference evidence="2 3" key="1">
    <citation type="submission" date="2019-07" db="EMBL/GenBank/DDBJ databases">
        <title>Description of 53C-WASEF.</title>
        <authorList>
            <person name="Pitt A."/>
            <person name="Hahn M.W."/>
        </authorList>
    </citation>
    <scope>NUCLEOTIDE SEQUENCE [LARGE SCALE GENOMIC DNA]</scope>
    <source>
        <strain evidence="2 3">53C-WASEF</strain>
    </source>
</reference>
<gene>
    <name evidence="2" type="ORF">FPL22_14040</name>
</gene>
<name>A0A556QKN0_9BACT</name>
<evidence type="ECO:0000313" key="3">
    <source>
        <dbReference type="Proteomes" id="UP000315648"/>
    </source>
</evidence>
<proteinExistence type="predicted"/>
<accession>A0A556QKN0</accession>
<sequence>MSVGQAERFGGVGRLLGRDALERLQAAHVCVVGVGGVGSWTVEGLARSGVGALTLIDLDDVCVTNVNRQLPALDGQIGRPKITVLAERVKLINPACRVTEVAEFFTASTAEAMLGAVKFDCVIDAIDRVGNKALLIAESVKRGLPCVAVGGAGGKRDATQIRTGDLGESGGDDLLRLVRKKLRGDHGFAKGEGHRYGVRCVYSTEKPVYPWADGTCGTEPEPGTNLKLDCASGFGTAVWVTGAFGLAAAQEAVGLIIRKGGENSAQPAQ</sequence>
<dbReference type="Proteomes" id="UP000315648">
    <property type="component" value="Unassembled WGS sequence"/>
</dbReference>
<keyword evidence="3" id="KW-1185">Reference proteome</keyword>
<evidence type="ECO:0000313" key="2">
    <source>
        <dbReference type="EMBL" id="TSJ77215.1"/>
    </source>
</evidence>
<dbReference type="PANTHER" id="PTHR43267">
    <property type="entry name" value="TRNA THREONYLCARBAMOYLADENOSINE DEHYDRATASE"/>
    <property type="match status" value="1"/>
</dbReference>
<dbReference type="SUPFAM" id="SSF69572">
    <property type="entry name" value="Activating enzymes of the ubiquitin-like proteins"/>
    <property type="match status" value="1"/>
</dbReference>
<comment type="caution">
    <text evidence="2">The sequence shown here is derived from an EMBL/GenBank/DDBJ whole genome shotgun (WGS) entry which is preliminary data.</text>
</comment>
<dbReference type="InterPro" id="IPR000594">
    <property type="entry name" value="ThiF_NAD_FAD-bd"/>
</dbReference>
<dbReference type="CDD" id="cd00755">
    <property type="entry name" value="YgdL_like"/>
    <property type="match status" value="1"/>
</dbReference>
<dbReference type="Pfam" id="PF00899">
    <property type="entry name" value="ThiF"/>
    <property type="match status" value="1"/>
</dbReference>
<dbReference type="InterPro" id="IPR035985">
    <property type="entry name" value="Ubiquitin-activating_enz"/>
</dbReference>
<dbReference type="Gene3D" id="3.40.50.720">
    <property type="entry name" value="NAD(P)-binding Rossmann-like Domain"/>
    <property type="match status" value="1"/>
</dbReference>
<dbReference type="InterPro" id="IPR045886">
    <property type="entry name" value="ThiF/MoeB/HesA"/>
</dbReference>
<dbReference type="GO" id="GO:0008641">
    <property type="term" value="F:ubiquitin-like modifier activating enzyme activity"/>
    <property type="evidence" value="ECO:0007669"/>
    <property type="project" value="InterPro"/>
</dbReference>
<dbReference type="GO" id="GO:0061504">
    <property type="term" value="P:cyclic threonylcarbamoyladenosine biosynthetic process"/>
    <property type="evidence" value="ECO:0007669"/>
    <property type="project" value="TreeGrafter"/>
</dbReference>
<evidence type="ECO:0000259" key="1">
    <source>
        <dbReference type="Pfam" id="PF00899"/>
    </source>
</evidence>
<dbReference type="EMBL" id="VMBG01000002">
    <property type="protein sequence ID" value="TSJ77215.1"/>
    <property type="molecule type" value="Genomic_DNA"/>
</dbReference>
<dbReference type="RefSeq" id="WP_144353618.1">
    <property type="nucleotide sequence ID" value="NZ_CBCRVV010000016.1"/>
</dbReference>
<dbReference type="OrthoDB" id="9804150at2"/>
<dbReference type="GO" id="GO:0061503">
    <property type="term" value="F:tRNA threonylcarbamoyladenosine dehydratase"/>
    <property type="evidence" value="ECO:0007669"/>
    <property type="project" value="TreeGrafter"/>
</dbReference>
<protein>
    <submittedName>
        <fullName evidence="2">tRNA threonylcarbamoyladenosine dehydratase</fullName>
    </submittedName>
</protein>
<organism evidence="2 3">
    <name type="scientific">Rariglobus hedericola</name>
    <dbReference type="NCBI Taxonomy" id="2597822"/>
    <lineage>
        <taxon>Bacteria</taxon>
        <taxon>Pseudomonadati</taxon>
        <taxon>Verrucomicrobiota</taxon>
        <taxon>Opitutia</taxon>
        <taxon>Opitutales</taxon>
        <taxon>Opitutaceae</taxon>
        <taxon>Rariglobus</taxon>
    </lineage>
</organism>
<feature type="domain" description="THIF-type NAD/FAD binding fold" evidence="1">
    <location>
        <begin position="15"/>
        <end position="263"/>
    </location>
</feature>
<dbReference type="PANTHER" id="PTHR43267:SF1">
    <property type="entry name" value="TRNA THREONYLCARBAMOYLADENOSINE DEHYDRATASE"/>
    <property type="match status" value="1"/>
</dbReference>
<dbReference type="AlphaFoldDB" id="A0A556QKN0"/>